<dbReference type="EMBL" id="JBHUIP010000016">
    <property type="protein sequence ID" value="MFD2265375.1"/>
    <property type="molecule type" value="Genomic_DNA"/>
</dbReference>
<evidence type="ECO:0000313" key="2">
    <source>
        <dbReference type="EMBL" id="MFD2265375.1"/>
    </source>
</evidence>
<dbReference type="Proteomes" id="UP001597295">
    <property type="component" value="Unassembled WGS sequence"/>
</dbReference>
<accession>A0ABW5E1M5</accession>
<comment type="caution">
    <text evidence="2">The sequence shown here is derived from an EMBL/GenBank/DDBJ whole genome shotgun (WGS) entry which is preliminary data.</text>
</comment>
<dbReference type="RefSeq" id="WP_379878647.1">
    <property type="nucleotide sequence ID" value="NZ_JBHUIP010000016.1"/>
</dbReference>
<evidence type="ECO:0000256" key="1">
    <source>
        <dbReference type="SAM" id="SignalP"/>
    </source>
</evidence>
<keyword evidence="3" id="KW-1185">Reference proteome</keyword>
<sequence>MSAKLTVAALALALSASVSAYAQSGVSFDKLHEGAQSSGVCIAPLNAAAEDKVGLIAAKAATPTWGVGDVLTRENDVRGAARVQAYSLGCKAVPVVAAVKYYDDNAK</sequence>
<evidence type="ECO:0008006" key="4">
    <source>
        <dbReference type="Google" id="ProtNLM"/>
    </source>
</evidence>
<evidence type="ECO:0000313" key="3">
    <source>
        <dbReference type="Proteomes" id="UP001597295"/>
    </source>
</evidence>
<feature type="chain" id="PRO_5046047711" description="DUF732 domain-containing protein" evidence="1">
    <location>
        <begin position="23"/>
        <end position="107"/>
    </location>
</feature>
<proteinExistence type="predicted"/>
<name>A0ABW5E1M5_9PROT</name>
<gene>
    <name evidence="2" type="ORF">ACFSM5_20900</name>
</gene>
<feature type="signal peptide" evidence="1">
    <location>
        <begin position="1"/>
        <end position="22"/>
    </location>
</feature>
<keyword evidence="1" id="KW-0732">Signal</keyword>
<reference evidence="3" key="1">
    <citation type="journal article" date="2019" name="Int. J. Syst. Evol. Microbiol.">
        <title>The Global Catalogue of Microorganisms (GCM) 10K type strain sequencing project: providing services to taxonomists for standard genome sequencing and annotation.</title>
        <authorList>
            <consortium name="The Broad Institute Genomics Platform"/>
            <consortium name="The Broad Institute Genome Sequencing Center for Infectious Disease"/>
            <person name="Wu L."/>
            <person name="Ma J."/>
        </authorList>
    </citation>
    <scope>NUCLEOTIDE SEQUENCE [LARGE SCALE GENOMIC DNA]</scope>
    <source>
        <strain evidence="3">CGMCC 1.19062</strain>
    </source>
</reference>
<organism evidence="2 3">
    <name type="scientific">Lacibacterium aquatile</name>
    <dbReference type="NCBI Taxonomy" id="1168082"/>
    <lineage>
        <taxon>Bacteria</taxon>
        <taxon>Pseudomonadati</taxon>
        <taxon>Pseudomonadota</taxon>
        <taxon>Alphaproteobacteria</taxon>
        <taxon>Rhodospirillales</taxon>
        <taxon>Rhodospirillaceae</taxon>
    </lineage>
</organism>
<protein>
    <recommendedName>
        <fullName evidence="4">DUF732 domain-containing protein</fullName>
    </recommendedName>
</protein>